<dbReference type="PROSITE" id="PS51221">
    <property type="entry name" value="TTL"/>
    <property type="match status" value="1"/>
</dbReference>
<keyword evidence="3" id="KW-1185">Reference proteome</keyword>
<sequence>MALASTSFKAAVSWPPDASLTNSLVIKALESLDEKIEILPSTPEDIPYNQKLLQWSTYDAIDHELTYTKPSQVLSCTYVIRKALIRKHYLARCIQNYVTKHPESVLTTSVPETWDFEIRFADELDELWGDELWDLGQELDKENTSKWYILKPGMTDRGMGIRLFNTKDDLASIFEEFEEDSDEDDDEGNEAEAEVSVNDTSVVTSHVRHFVIQEYLQNPVLFDPAEVPLDGSQKPSTNDLRGHKFHLRAYCVASGALSVYFYTRILALFSSSPFSPPSSETDKSVESLAQHLTNTALQLERGEASVRLFDELINCHPLGSPHANMKKPAKRPMRGRAMGIVMDPDQPGTLSRETRSEEHVDNVFSEMDVVDIQNQIAEILGETFKAALDMSVHFQPLPNAFELYGIDFMVTYSPSPNSNRKYQVHILEVNSEPAIENTGPRLTWILEDLFKEMGRHFVSPYINAKQESTWAVGETRDHLRKCLSAEVRGVGGWEKS</sequence>
<reference evidence="2 3" key="1">
    <citation type="submission" date="2022-09" db="EMBL/GenBank/DDBJ databases">
        <authorList>
            <person name="Palmer J.M."/>
        </authorList>
    </citation>
    <scope>NUCLEOTIDE SEQUENCE [LARGE SCALE GENOMIC DNA]</scope>
    <source>
        <strain evidence="2 3">DSM 7382</strain>
    </source>
</reference>
<dbReference type="InterPro" id="IPR027746">
    <property type="entry name" value="TTL"/>
</dbReference>
<dbReference type="Proteomes" id="UP001385951">
    <property type="component" value="Unassembled WGS sequence"/>
</dbReference>
<name>A0AAW0GMW6_9APHY</name>
<accession>A0AAW0GMW6</accession>
<comment type="caution">
    <text evidence="2">The sequence shown here is derived from an EMBL/GenBank/DDBJ whole genome shotgun (WGS) entry which is preliminary data.</text>
</comment>
<gene>
    <name evidence="2" type="ORF">QCA50_001731</name>
</gene>
<dbReference type="EMBL" id="JASBNA010000002">
    <property type="protein sequence ID" value="KAK7694545.1"/>
    <property type="molecule type" value="Genomic_DNA"/>
</dbReference>
<evidence type="ECO:0000313" key="3">
    <source>
        <dbReference type="Proteomes" id="UP001385951"/>
    </source>
</evidence>
<evidence type="ECO:0000313" key="2">
    <source>
        <dbReference type="EMBL" id="KAK7694545.1"/>
    </source>
</evidence>
<proteinExistence type="predicted"/>
<dbReference type="Pfam" id="PF03133">
    <property type="entry name" value="TTL"/>
    <property type="match status" value="2"/>
</dbReference>
<evidence type="ECO:0008006" key="4">
    <source>
        <dbReference type="Google" id="ProtNLM"/>
    </source>
</evidence>
<feature type="region of interest" description="Disordered" evidence="1">
    <location>
        <begin position="177"/>
        <end position="198"/>
    </location>
</feature>
<dbReference type="GO" id="GO:0000932">
    <property type="term" value="C:P-body"/>
    <property type="evidence" value="ECO:0007669"/>
    <property type="project" value="TreeGrafter"/>
</dbReference>
<protein>
    <recommendedName>
        <fullName evidence="4">Tubulin-tyrosine ligase</fullName>
    </recommendedName>
</protein>
<dbReference type="SUPFAM" id="SSF56059">
    <property type="entry name" value="Glutathione synthetase ATP-binding domain-like"/>
    <property type="match status" value="1"/>
</dbReference>
<dbReference type="PANTHER" id="PTHR47551:SF1">
    <property type="entry name" value="TUBULIN--TYROSINE LIGASE PBY1-RELATED"/>
    <property type="match status" value="1"/>
</dbReference>
<dbReference type="AlphaFoldDB" id="A0AAW0GMW6"/>
<dbReference type="PANTHER" id="PTHR47551">
    <property type="entry name" value="TUBULIN--TYROSINE LIGASE PBY1-RELATED"/>
    <property type="match status" value="1"/>
</dbReference>
<feature type="compositionally biased region" description="Acidic residues" evidence="1">
    <location>
        <begin position="177"/>
        <end position="193"/>
    </location>
</feature>
<organism evidence="2 3">
    <name type="scientific">Cerrena zonata</name>
    <dbReference type="NCBI Taxonomy" id="2478898"/>
    <lineage>
        <taxon>Eukaryota</taxon>
        <taxon>Fungi</taxon>
        <taxon>Dikarya</taxon>
        <taxon>Basidiomycota</taxon>
        <taxon>Agaricomycotina</taxon>
        <taxon>Agaricomycetes</taxon>
        <taxon>Polyporales</taxon>
        <taxon>Cerrenaceae</taxon>
        <taxon>Cerrena</taxon>
    </lineage>
</organism>
<dbReference type="Gene3D" id="3.30.470.20">
    <property type="entry name" value="ATP-grasp fold, B domain"/>
    <property type="match status" value="1"/>
</dbReference>
<evidence type="ECO:0000256" key="1">
    <source>
        <dbReference type="SAM" id="MobiDB-lite"/>
    </source>
</evidence>
<dbReference type="InterPro" id="IPR004344">
    <property type="entry name" value="TTL/TTLL_fam"/>
</dbReference>